<feature type="transmembrane region" description="Helical" evidence="1">
    <location>
        <begin position="57"/>
        <end position="77"/>
    </location>
</feature>
<dbReference type="RefSeq" id="WP_137255108.1">
    <property type="nucleotide sequence ID" value="NZ_JBHSPQ010000001.1"/>
</dbReference>
<dbReference type="Pfam" id="PF23636">
    <property type="entry name" value="DUF7144"/>
    <property type="match status" value="1"/>
</dbReference>
<protein>
    <recommendedName>
        <fullName evidence="2">DUF7144 domain-containing protein</fullName>
    </recommendedName>
</protein>
<accession>A0A4U3LVI3</accession>
<proteinExistence type="predicted"/>
<keyword evidence="4" id="KW-1185">Reference proteome</keyword>
<evidence type="ECO:0000313" key="4">
    <source>
        <dbReference type="Proteomes" id="UP000305836"/>
    </source>
</evidence>
<gene>
    <name evidence="3" type="ORF">FDA38_17710</name>
</gene>
<dbReference type="EMBL" id="SZPZ01000002">
    <property type="protein sequence ID" value="TKK80168.1"/>
    <property type="molecule type" value="Genomic_DNA"/>
</dbReference>
<sequence>MAAKAHGTTMAGFVVFAGTMLMVIALINIFEGLLAIFSDEELVLTRNNLIVVDVTGWGWTLVISGLILFAVGAGLLLMQTWARIVGIVVVGLHLVSQIAWLGAYPVWSLLMIALDVAVLFALTVKWSDVRGRIGGDRGTTADRERARVAAAEQRMPPLV</sequence>
<evidence type="ECO:0000256" key="1">
    <source>
        <dbReference type="SAM" id="Phobius"/>
    </source>
</evidence>
<name>A0A4U3LVI3_9ACTN</name>
<dbReference type="AlphaFoldDB" id="A0A4U3LVI3"/>
<dbReference type="Proteomes" id="UP000305836">
    <property type="component" value="Unassembled WGS sequence"/>
</dbReference>
<feature type="transmembrane region" description="Helical" evidence="1">
    <location>
        <begin position="84"/>
        <end position="100"/>
    </location>
</feature>
<keyword evidence="1" id="KW-1133">Transmembrane helix</keyword>
<evidence type="ECO:0000313" key="3">
    <source>
        <dbReference type="EMBL" id="TKK80168.1"/>
    </source>
</evidence>
<keyword evidence="1" id="KW-0472">Membrane</keyword>
<dbReference type="OrthoDB" id="4482242at2"/>
<reference evidence="3 4" key="1">
    <citation type="submission" date="2019-04" db="EMBL/GenBank/DDBJ databases">
        <title>Kribbella sp. NEAU-THZ 27 nov., a novel actinomycete isolated from soil.</title>
        <authorList>
            <person name="Duan L."/>
        </authorList>
    </citation>
    <scope>NUCLEOTIDE SEQUENCE [LARGE SCALE GENOMIC DNA]</scope>
    <source>
        <strain evidence="4">NEAU-THZ27</strain>
    </source>
</reference>
<keyword evidence="1" id="KW-0812">Transmembrane</keyword>
<comment type="caution">
    <text evidence="3">The sequence shown here is derived from an EMBL/GenBank/DDBJ whole genome shotgun (WGS) entry which is preliminary data.</text>
</comment>
<evidence type="ECO:0000259" key="2">
    <source>
        <dbReference type="Pfam" id="PF23636"/>
    </source>
</evidence>
<feature type="transmembrane region" description="Helical" evidence="1">
    <location>
        <begin position="106"/>
        <end position="124"/>
    </location>
</feature>
<feature type="domain" description="DUF7144" evidence="2">
    <location>
        <begin position="14"/>
        <end position="126"/>
    </location>
</feature>
<dbReference type="InterPro" id="IPR055568">
    <property type="entry name" value="DUF7144"/>
</dbReference>
<organism evidence="3 4">
    <name type="scientific">Kribbella jiaozuonensis</name>
    <dbReference type="NCBI Taxonomy" id="2575441"/>
    <lineage>
        <taxon>Bacteria</taxon>
        <taxon>Bacillati</taxon>
        <taxon>Actinomycetota</taxon>
        <taxon>Actinomycetes</taxon>
        <taxon>Propionibacteriales</taxon>
        <taxon>Kribbellaceae</taxon>
        <taxon>Kribbella</taxon>
    </lineage>
</organism>
<feature type="transmembrane region" description="Helical" evidence="1">
    <location>
        <begin position="12"/>
        <end position="37"/>
    </location>
</feature>